<sequence>MRLTPSWLRSSSADSAEERSEESDPDAGSTTVYAPGCDFLAGDDTDTRVGEFLPESNAALVTVLDEMAMPATVDEITDALVEPADPPIETWAAVHERLHEERLPALDASGAIEFDETQGLVERSATPVDGTRSVSPAVLVAISIGVLLVVLAFGVVVTSAQIEPQTLRRLFSLGSVTAAAVS</sequence>
<keyword evidence="4" id="KW-1185">Reference proteome</keyword>
<name>A0AAF0PHA3_9EURY</name>
<accession>A0AAF0PHA3</accession>
<reference evidence="3 4" key="1">
    <citation type="submission" date="2022-07" db="EMBL/GenBank/DDBJ databases">
        <title>Two temperate virus in Haloterrigena jeotgali A29.</title>
        <authorList>
            <person name="Deng X."/>
        </authorList>
    </citation>
    <scope>NUCLEOTIDE SEQUENCE [LARGE SCALE GENOMIC DNA]</scope>
    <source>
        <strain evidence="3 4">A29</strain>
    </source>
</reference>
<evidence type="ECO:0000256" key="1">
    <source>
        <dbReference type="SAM" id="MobiDB-lite"/>
    </source>
</evidence>
<organism evidence="3 4">
    <name type="scientific">Natrinema thermotolerans</name>
    <dbReference type="NCBI Taxonomy" id="121872"/>
    <lineage>
        <taxon>Archaea</taxon>
        <taxon>Methanobacteriati</taxon>
        <taxon>Methanobacteriota</taxon>
        <taxon>Stenosarchaea group</taxon>
        <taxon>Halobacteria</taxon>
        <taxon>Halobacteriales</taxon>
        <taxon>Natrialbaceae</taxon>
        <taxon>Natrinema</taxon>
    </lineage>
</organism>
<keyword evidence="2" id="KW-1133">Transmembrane helix</keyword>
<gene>
    <name evidence="3" type="ORF">NP511_06005</name>
</gene>
<proteinExistence type="predicted"/>
<evidence type="ECO:0000313" key="4">
    <source>
        <dbReference type="Proteomes" id="UP001224926"/>
    </source>
</evidence>
<dbReference type="RefSeq" id="WP_233274312.1">
    <property type="nucleotide sequence ID" value="NZ_CP101873.1"/>
</dbReference>
<keyword evidence="2" id="KW-0812">Transmembrane</keyword>
<dbReference type="GeneID" id="84213476"/>
<feature type="transmembrane region" description="Helical" evidence="2">
    <location>
        <begin position="137"/>
        <end position="160"/>
    </location>
</feature>
<dbReference type="EMBL" id="CP101873">
    <property type="protein sequence ID" value="WMT09185.1"/>
    <property type="molecule type" value="Genomic_DNA"/>
</dbReference>
<protein>
    <submittedName>
        <fullName evidence="3">Uncharacterized protein</fullName>
    </submittedName>
</protein>
<dbReference type="Proteomes" id="UP001224926">
    <property type="component" value="Chromosome"/>
</dbReference>
<dbReference type="AlphaFoldDB" id="A0AAF0PHA3"/>
<keyword evidence="2" id="KW-0472">Membrane</keyword>
<feature type="region of interest" description="Disordered" evidence="1">
    <location>
        <begin position="1"/>
        <end position="32"/>
    </location>
</feature>
<evidence type="ECO:0000256" key="2">
    <source>
        <dbReference type="SAM" id="Phobius"/>
    </source>
</evidence>
<evidence type="ECO:0000313" key="3">
    <source>
        <dbReference type="EMBL" id="WMT09185.1"/>
    </source>
</evidence>